<accession>A0A238UR17</accession>
<dbReference type="InterPro" id="IPR036318">
    <property type="entry name" value="FAD-bd_PCMH-like_sf"/>
</dbReference>
<dbReference type="GO" id="GO:0071949">
    <property type="term" value="F:FAD binding"/>
    <property type="evidence" value="ECO:0007669"/>
    <property type="project" value="InterPro"/>
</dbReference>
<evidence type="ECO:0000313" key="8">
    <source>
        <dbReference type="Proteomes" id="UP000198403"/>
    </source>
</evidence>
<evidence type="ECO:0000259" key="6">
    <source>
        <dbReference type="PROSITE" id="PS51387"/>
    </source>
</evidence>
<dbReference type="InterPro" id="IPR016169">
    <property type="entry name" value="FAD-bd_PCMH_sub2"/>
</dbReference>
<dbReference type="GO" id="GO:0016491">
    <property type="term" value="F:oxidoreductase activity"/>
    <property type="evidence" value="ECO:0007669"/>
    <property type="project" value="UniProtKB-KW"/>
</dbReference>
<dbReference type="Gene3D" id="3.30.465.10">
    <property type="match status" value="1"/>
</dbReference>
<organism evidence="7 8">
    <name type="scientific">Blastococcus mobilis</name>
    <dbReference type="NCBI Taxonomy" id="1938746"/>
    <lineage>
        <taxon>Bacteria</taxon>
        <taxon>Bacillati</taxon>
        <taxon>Actinomycetota</taxon>
        <taxon>Actinomycetes</taxon>
        <taxon>Geodermatophilales</taxon>
        <taxon>Geodermatophilaceae</taxon>
        <taxon>Blastococcus</taxon>
    </lineage>
</organism>
<keyword evidence="5" id="KW-0560">Oxidoreductase</keyword>
<dbReference type="Gene3D" id="3.30.43.10">
    <property type="entry name" value="Uridine Diphospho-n-acetylenolpyruvylglucosamine Reductase, domain 2"/>
    <property type="match status" value="1"/>
</dbReference>
<name>A0A238UR17_9ACTN</name>
<dbReference type="RefSeq" id="WP_176445350.1">
    <property type="nucleotide sequence ID" value="NZ_FZNO01000001.1"/>
</dbReference>
<dbReference type="PANTHER" id="PTHR42973">
    <property type="entry name" value="BINDING OXIDOREDUCTASE, PUTATIVE (AFU_ORTHOLOGUE AFUA_1G17690)-RELATED"/>
    <property type="match status" value="1"/>
</dbReference>
<evidence type="ECO:0000256" key="3">
    <source>
        <dbReference type="ARBA" id="ARBA00022630"/>
    </source>
</evidence>
<dbReference type="InterPro" id="IPR006093">
    <property type="entry name" value="Oxy_OxRdtase_FAD_BS"/>
</dbReference>
<keyword evidence="3" id="KW-0285">Flavoprotein</keyword>
<proteinExistence type="inferred from homology"/>
<dbReference type="InterPro" id="IPR006094">
    <property type="entry name" value="Oxid_FAD_bind_N"/>
</dbReference>
<dbReference type="EMBL" id="FZNO01000001">
    <property type="protein sequence ID" value="SNR24600.1"/>
    <property type="molecule type" value="Genomic_DNA"/>
</dbReference>
<dbReference type="Pfam" id="PF01565">
    <property type="entry name" value="FAD_binding_4"/>
    <property type="match status" value="1"/>
</dbReference>
<dbReference type="AlphaFoldDB" id="A0A238UR17"/>
<evidence type="ECO:0000313" key="7">
    <source>
        <dbReference type="EMBL" id="SNR24600.1"/>
    </source>
</evidence>
<sequence length="477" mass="49340">MSLSDLAGEPDPLTVVDDALAPAFATADVDELRSSVHGPVYAAGEDGLAGEVVSWNLATQHTPAIAVGATCGADVAAAVSWAAAHGLRVAVQATGHGPVPAGADSMLITTRRMQGVRIDPERRIARVEAGVTWKQLLQTAAEFGLAGPSGSSSGVGVVGYTLGGGLGPLGRQHGFAADLVTAVEIVTADGRLRRVCAGSEPELFWAVRGAKSSLGVVTALEMELVPVADLYAGGIFFSGADAGPVLHAFRSWAPTLPEEVSTSIAIIRIPDLEFVPDLLRGQTALHLRYTYSGTDLAEGERLVAPMRAAGEILLDLIGRIRSTDMDSIHMDPVDPLATWEKGLLLSDVTEETVEALLAAAGPQVHLPLVIVELRLMGGQLARQPEVPNAVPGRGAAFAMLVIGPGAPELAQVVPAAAKGVLGAMQPWKAPEALLNFLGRVSGPQEVAAAYPLSTVERLRALKAAVDPAGIFSFGHAL</sequence>
<feature type="domain" description="FAD-binding PCMH-type" evidence="6">
    <location>
        <begin position="59"/>
        <end position="227"/>
    </location>
</feature>
<dbReference type="Proteomes" id="UP000198403">
    <property type="component" value="Unassembled WGS sequence"/>
</dbReference>
<reference evidence="7 8" key="1">
    <citation type="submission" date="2017-06" db="EMBL/GenBank/DDBJ databases">
        <authorList>
            <person name="Kim H.J."/>
            <person name="Triplett B.A."/>
        </authorList>
    </citation>
    <scope>NUCLEOTIDE SEQUENCE [LARGE SCALE GENOMIC DNA]</scope>
    <source>
        <strain evidence="7 8">DSM 44272</strain>
    </source>
</reference>
<keyword evidence="8" id="KW-1185">Reference proteome</keyword>
<dbReference type="PANTHER" id="PTHR42973:SF39">
    <property type="entry name" value="FAD-BINDING PCMH-TYPE DOMAIN-CONTAINING PROTEIN"/>
    <property type="match status" value="1"/>
</dbReference>
<dbReference type="InterPro" id="IPR016166">
    <property type="entry name" value="FAD-bd_PCMH"/>
</dbReference>
<dbReference type="InterPro" id="IPR050416">
    <property type="entry name" value="FAD-linked_Oxidoreductase"/>
</dbReference>
<gene>
    <name evidence="7" type="ORF">SAMN06272737_101271</name>
</gene>
<dbReference type="SUPFAM" id="SSF56176">
    <property type="entry name" value="FAD-binding/transporter-associated domain-like"/>
    <property type="match status" value="1"/>
</dbReference>
<evidence type="ECO:0000256" key="2">
    <source>
        <dbReference type="ARBA" id="ARBA00005466"/>
    </source>
</evidence>
<dbReference type="InterPro" id="IPR016167">
    <property type="entry name" value="FAD-bd_PCMH_sub1"/>
</dbReference>
<comment type="similarity">
    <text evidence="2">Belongs to the oxygen-dependent FAD-linked oxidoreductase family.</text>
</comment>
<dbReference type="PROSITE" id="PS00862">
    <property type="entry name" value="OX2_COVAL_FAD"/>
    <property type="match status" value="1"/>
</dbReference>
<evidence type="ECO:0000256" key="4">
    <source>
        <dbReference type="ARBA" id="ARBA00022827"/>
    </source>
</evidence>
<evidence type="ECO:0000256" key="1">
    <source>
        <dbReference type="ARBA" id="ARBA00001974"/>
    </source>
</evidence>
<evidence type="ECO:0000256" key="5">
    <source>
        <dbReference type="ARBA" id="ARBA00023002"/>
    </source>
</evidence>
<dbReference type="PROSITE" id="PS51387">
    <property type="entry name" value="FAD_PCMH"/>
    <property type="match status" value="1"/>
</dbReference>
<protein>
    <submittedName>
        <fullName evidence="7">FAD/FMN-containing dehydrogenase</fullName>
    </submittedName>
</protein>
<keyword evidence="4" id="KW-0274">FAD</keyword>
<comment type="cofactor">
    <cofactor evidence="1">
        <name>FAD</name>
        <dbReference type="ChEBI" id="CHEBI:57692"/>
    </cofactor>
</comment>
<dbReference type="Gene3D" id="3.40.462.20">
    <property type="match status" value="1"/>
</dbReference>